<name>A0A346PJM6_9EURY</name>
<dbReference type="GeneID" id="37640180"/>
<dbReference type="Pfam" id="PF22742">
    <property type="entry name" value="PspAB"/>
    <property type="match status" value="1"/>
</dbReference>
<reference evidence="2" key="1">
    <citation type="submission" date="2017-10" db="EMBL/GenBank/DDBJ databases">
        <title>Phenotypic and genomic properties of facultatively anaerobic sulfur-reducing natronoarchaea from hypersaline soda lakes.</title>
        <authorList>
            <person name="Sorokin D.Y."/>
            <person name="Kublanov I.V."/>
            <person name="Roman P."/>
            <person name="Sinninghe Damste J.S."/>
            <person name="Golyshin P.N."/>
            <person name="Rojo D."/>
            <person name="Ciordia S."/>
            <person name="Mena Md.C."/>
            <person name="Ferrer M."/>
            <person name="Messina E."/>
            <person name="Smedile F."/>
            <person name="La Spada G."/>
            <person name="La Cono V."/>
            <person name="Yakimov M.M."/>
        </authorList>
    </citation>
    <scope>NUCLEOTIDE SEQUENCE [LARGE SCALE GENOMIC DNA]</scope>
    <source>
        <strain evidence="2">AArc1</strain>
    </source>
</reference>
<dbReference type="RefSeq" id="WP_117365623.1">
    <property type="nucleotide sequence ID" value="NZ_CP024047.1"/>
</dbReference>
<proteinExistence type="predicted"/>
<dbReference type="KEGG" id="nan:AArc1_3428"/>
<dbReference type="AlphaFoldDB" id="A0A346PJM6"/>
<sequence>MGLLDGLRAALGLRAEADARRDADPEDLFGMSTAYLTMEAELGYDSLGVGALCFSGVDSHSFRETVGEVEAILEAGRADTGTDFRVTEDDHGYHWVVLEDADPEDLITSMHFAADTFIEHGYGSRLLAAVFGYESGDSAARHRDGGGDAAGAGGTAYWIYSFRRGAYYPFAPRPGRERDSSAEFKLESALDGELEIEREKEYWYPLWPSSSGTHPWE</sequence>
<accession>A0A346PJM6</accession>
<organism evidence="1 2">
    <name type="scientific">Natrarchaeobaculum sulfurireducens</name>
    <dbReference type="NCBI Taxonomy" id="2044521"/>
    <lineage>
        <taxon>Archaea</taxon>
        <taxon>Methanobacteriati</taxon>
        <taxon>Methanobacteriota</taxon>
        <taxon>Stenosarchaea group</taxon>
        <taxon>Halobacteria</taxon>
        <taxon>Halobacteriales</taxon>
        <taxon>Natrialbaceae</taxon>
        <taxon>Natrarchaeobaculum</taxon>
    </lineage>
</organism>
<dbReference type="Proteomes" id="UP000258707">
    <property type="component" value="Chromosome"/>
</dbReference>
<dbReference type="InterPro" id="IPR054383">
    <property type="entry name" value="PspAB-like"/>
</dbReference>
<evidence type="ECO:0000313" key="1">
    <source>
        <dbReference type="EMBL" id="AXR79721.1"/>
    </source>
</evidence>
<dbReference type="EMBL" id="CP024047">
    <property type="protein sequence ID" value="AXR79721.1"/>
    <property type="molecule type" value="Genomic_DNA"/>
</dbReference>
<evidence type="ECO:0000313" key="2">
    <source>
        <dbReference type="Proteomes" id="UP000258707"/>
    </source>
</evidence>
<gene>
    <name evidence="1" type="ORF">AArc1_3428</name>
</gene>
<protein>
    <submittedName>
        <fullName evidence="1">Uncharacterized protein</fullName>
    </submittedName>
</protein>